<keyword evidence="2" id="KW-1185">Reference proteome</keyword>
<accession>R0CX25</accession>
<organism evidence="1 2">
    <name type="scientific">Caulobacter vibrioides OR37</name>
    <dbReference type="NCBI Taxonomy" id="1292034"/>
    <lineage>
        <taxon>Bacteria</taxon>
        <taxon>Pseudomonadati</taxon>
        <taxon>Pseudomonadota</taxon>
        <taxon>Alphaproteobacteria</taxon>
        <taxon>Caulobacterales</taxon>
        <taxon>Caulobacteraceae</taxon>
        <taxon>Caulobacter</taxon>
    </lineage>
</organism>
<dbReference type="AlphaFoldDB" id="R0CX25"/>
<dbReference type="RefSeq" id="WP_004621696.1">
    <property type="nucleotide sequence ID" value="NZ_APMP01000022.1"/>
</dbReference>
<dbReference type="OrthoDB" id="5180856at2"/>
<protein>
    <recommendedName>
        <fullName evidence="3">Glycosyltransferase 2-like domain-containing protein</fullName>
    </recommendedName>
</protein>
<gene>
    <name evidence="1" type="ORF">OR37_03058</name>
</gene>
<comment type="caution">
    <text evidence="1">The sequence shown here is derived from an EMBL/GenBank/DDBJ whole genome shotgun (WGS) entry which is preliminary data.</text>
</comment>
<dbReference type="PATRIC" id="fig|1292034.3.peg.3041"/>
<dbReference type="STRING" id="1292034.OR37_03058"/>
<evidence type="ECO:0008006" key="3">
    <source>
        <dbReference type="Google" id="ProtNLM"/>
    </source>
</evidence>
<dbReference type="Gene3D" id="3.90.550.10">
    <property type="entry name" value="Spore Coat Polysaccharide Biosynthesis Protein SpsA, Chain A"/>
    <property type="match status" value="1"/>
</dbReference>
<evidence type="ECO:0000313" key="2">
    <source>
        <dbReference type="Proteomes" id="UP000013063"/>
    </source>
</evidence>
<reference evidence="1 2" key="1">
    <citation type="journal article" date="2013" name="Genome Announc.">
        <title>Draft Genome Sequence for Caulobacter sp. Strain OR37, a Bacterium Tolerant to Heavy Metals.</title>
        <authorList>
            <person name="Utturkar S.M."/>
            <person name="Bollmann A."/>
            <person name="Brzoska R.M."/>
            <person name="Klingeman D.M."/>
            <person name="Epstein S.E."/>
            <person name="Palumbo A.V."/>
            <person name="Brown S.D."/>
        </authorList>
    </citation>
    <scope>NUCLEOTIDE SEQUENCE [LARGE SCALE GENOMIC DNA]</scope>
    <source>
        <strain evidence="1 2">OR37</strain>
    </source>
</reference>
<dbReference type="eggNOG" id="COG1216">
    <property type="taxonomic scope" value="Bacteria"/>
</dbReference>
<name>R0CX25_CAUVI</name>
<dbReference type="Proteomes" id="UP000013063">
    <property type="component" value="Unassembled WGS sequence"/>
</dbReference>
<dbReference type="InterPro" id="IPR029044">
    <property type="entry name" value="Nucleotide-diphossugar_trans"/>
</dbReference>
<dbReference type="EMBL" id="APMP01000022">
    <property type="protein sequence ID" value="ENZ81056.1"/>
    <property type="molecule type" value="Genomic_DNA"/>
</dbReference>
<dbReference type="SUPFAM" id="SSF53448">
    <property type="entry name" value="Nucleotide-diphospho-sugar transferases"/>
    <property type="match status" value="1"/>
</dbReference>
<sequence length="312" mass="34834" precursor="true">MGGLAPIAIFSFRRPRHLAATLEALQRCPEFSASDVIAYSDGPRGPSDSDDVAEVRRLLRARKTPNMTIVERPNNVGLANSIIEAVTEITQRAGRVIVIEDDLILQPAALAWLNRGLDAYEAAEDVMQISAYQYRSPFLARRETGGFQHFATTWGWATWARARAKFDASASGWRAVRDDPSVRRAFDSDGVYPFSDMLEKQMSGKLDSWGIRWSWSVFRNNGLTLMPPRSLVRNIGFDGTATHNSLGPLKRFVTAPAPFLWEGSEPPTLPDRVVVDPEAEAAFRRALRGTHALRNHRIKRVLARIGFARFAT</sequence>
<proteinExistence type="predicted"/>
<evidence type="ECO:0000313" key="1">
    <source>
        <dbReference type="EMBL" id="ENZ81056.1"/>
    </source>
</evidence>